<name>A0A426YHY5_ENSVE</name>
<dbReference type="Proteomes" id="UP000287651">
    <property type="component" value="Unassembled WGS sequence"/>
</dbReference>
<proteinExistence type="predicted"/>
<organism evidence="2 3">
    <name type="scientific">Ensete ventricosum</name>
    <name type="common">Abyssinian banana</name>
    <name type="synonym">Musa ensete</name>
    <dbReference type="NCBI Taxonomy" id="4639"/>
    <lineage>
        <taxon>Eukaryota</taxon>
        <taxon>Viridiplantae</taxon>
        <taxon>Streptophyta</taxon>
        <taxon>Embryophyta</taxon>
        <taxon>Tracheophyta</taxon>
        <taxon>Spermatophyta</taxon>
        <taxon>Magnoliopsida</taxon>
        <taxon>Liliopsida</taxon>
        <taxon>Zingiberales</taxon>
        <taxon>Musaceae</taxon>
        <taxon>Ensete</taxon>
    </lineage>
</organism>
<dbReference type="EMBL" id="AMZH03012316">
    <property type="protein sequence ID" value="RRT51270.1"/>
    <property type="molecule type" value="Genomic_DNA"/>
</dbReference>
<evidence type="ECO:0000256" key="1">
    <source>
        <dbReference type="SAM" id="MobiDB-lite"/>
    </source>
</evidence>
<accession>A0A426YHY5</accession>
<reference evidence="2 3" key="1">
    <citation type="journal article" date="2014" name="Agronomy (Basel)">
        <title>A Draft Genome Sequence for Ensete ventricosum, the Drought-Tolerant Tree Against Hunger.</title>
        <authorList>
            <person name="Harrison J."/>
            <person name="Moore K.A."/>
            <person name="Paszkiewicz K."/>
            <person name="Jones T."/>
            <person name="Grant M."/>
            <person name="Ambacheew D."/>
            <person name="Muzemil S."/>
            <person name="Studholme D.J."/>
        </authorList>
    </citation>
    <scope>NUCLEOTIDE SEQUENCE [LARGE SCALE GENOMIC DNA]</scope>
</reference>
<feature type="region of interest" description="Disordered" evidence="1">
    <location>
        <begin position="9"/>
        <end position="45"/>
    </location>
</feature>
<sequence length="131" mass="15396">MEDRLRVLFTEFGSSRPPSPTKFQQDESSERPHKKEERATDMMQSRMRVNFPRRKKTRRDVNHLEGDAIWWYNWLEYTHGAPTFVSTLRVCLCILHLLGPFHNQALSLHESKGSMTPRKSHLCNTNTLLCP</sequence>
<feature type="compositionally biased region" description="Basic and acidic residues" evidence="1">
    <location>
        <begin position="24"/>
        <end position="40"/>
    </location>
</feature>
<evidence type="ECO:0000313" key="3">
    <source>
        <dbReference type="Proteomes" id="UP000287651"/>
    </source>
</evidence>
<comment type="caution">
    <text evidence="2">The sequence shown here is derived from an EMBL/GenBank/DDBJ whole genome shotgun (WGS) entry which is preliminary data.</text>
</comment>
<protein>
    <submittedName>
        <fullName evidence="2">Uncharacterized protein</fullName>
    </submittedName>
</protein>
<evidence type="ECO:0000313" key="2">
    <source>
        <dbReference type="EMBL" id="RRT51270.1"/>
    </source>
</evidence>
<dbReference type="AlphaFoldDB" id="A0A426YHY5"/>
<gene>
    <name evidence="2" type="ORF">B296_00024417</name>
</gene>